<proteinExistence type="predicted"/>
<keyword evidence="2" id="KW-0418">Kinase</keyword>
<gene>
    <name evidence="2" type="ORF">SAMN00777080_4826</name>
</gene>
<dbReference type="InterPro" id="IPR014710">
    <property type="entry name" value="RmlC-like_jellyroll"/>
</dbReference>
<dbReference type="RefSeq" id="WP_084123085.1">
    <property type="nucleotide sequence ID" value="NZ_LT838813.1"/>
</dbReference>
<sequence>MYQLIHQTVSQVASLSTREKRIFEEAFTFRQVPKKFRLIQEGKVAKELYFVNRGLLRLFYTKAGEEITAFVFQEGLFGGAYDSFLRQCPSIQSLETLEDCELLVITKENMDDLYKKLPIMNTITRKIAEQRFINAQKILSSFILDSPEERYRKFEEDHRDLIQRVPQHYIASFLGITPVSLSRIRKRLMGKGKVE</sequence>
<keyword evidence="3" id="KW-1185">Reference proteome</keyword>
<dbReference type="Proteomes" id="UP000192333">
    <property type="component" value="Chromosome I"/>
</dbReference>
<dbReference type="PROSITE" id="PS50042">
    <property type="entry name" value="CNMP_BINDING_3"/>
    <property type="match status" value="1"/>
</dbReference>
<protein>
    <submittedName>
        <fullName evidence="2">cAMP-binding domain of CRP or a regulatory subunit of cAMP-dependent protein kinases</fullName>
    </submittedName>
</protein>
<evidence type="ECO:0000313" key="3">
    <source>
        <dbReference type="Proteomes" id="UP000192333"/>
    </source>
</evidence>
<dbReference type="EMBL" id="LT838813">
    <property type="protein sequence ID" value="SMD46146.1"/>
    <property type="molecule type" value="Genomic_DNA"/>
</dbReference>
<dbReference type="InterPro" id="IPR018490">
    <property type="entry name" value="cNMP-bd_dom_sf"/>
</dbReference>
<dbReference type="OrthoDB" id="667553at2"/>
<evidence type="ECO:0000313" key="2">
    <source>
        <dbReference type="EMBL" id="SMD46146.1"/>
    </source>
</evidence>
<dbReference type="STRING" id="758820.SAMN00777080_4826"/>
<dbReference type="AlphaFoldDB" id="A0A1W2HC70"/>
<dbReference type="CDD" id="cd00038">
    <property type="entry name" value="CAP_ED"/>
    <property type="match status" value="1"/>
</dbReference>
<evidence type="ECO:0000259" key="1">
    <source>
        <dbReference type="PROSITE" id="PS50042"/>
    </source>
</evidence>
<dbReference type="GO" id="GO:0016301">
    <property type="term" value="F:kinase activity"/>
    <property type="evidence" value="ECO:0007669"/>
    <property type="project" value="UniProtKB-KW"/>
</dbReference>
<reference evidence="3" key="1">
    <citation type="submission" date="2017-04" db="EMBL/GenBank/DDBJ databases">
        <authorList>
            <person name="Varghese N."/>
            <person name="Submissions S."/>
        </authorList>
    </citation>
    <scope>NUCLEOTIDE SEQUENCE [LARGE SCALE GENOMIC DNA]</scope>
    <source>
        <strain evidence="3">DSM 16537</strain>
    </source>
</reference>
<organism evidence="2 3">
    <name type="scientific">Aquiflexum balticum DSM 16537</name>
    <dbReference type="NCBI Taxonomy" id="758820"/>
    <lineage>
        <taxon>Bacteria</taxon>
        <taxon>Pseudomonadati</taxon>
        <taxon>Bacteroidota</taxon>
        <taxon>Cytophagia</taxon>
        <taxon>Cytophagales</taxon>
        <taxon>Cyclobacteriaceae</taxon>
        <taxon>Aquiflexum</taxon>
    </lineage>
</organism>
<dbReference type="SUPFAM" id="SSF51206">
    <property type="entry name" value="cAMP-binding domain-like"/>
    <property type="match status" value="1"/>
</dbReference>
<keyword evidence="2" id="KW-0808">Transferase</keyword>
<dbReference type="InterPro" id="IPR000595">
    <property type="entry name" value="cNMP-bd_dom"/>
</dbReference>
<feature type="domain" description="Cyclic nucleotide-binding" evidence="1">
    <location>
        <begin position="11"/>
        <end position="113"/>
    </location>
</feature>
<dbReference type="Gene3D" id="2.60.120.10">
    <property type="entry name" value="Jelly Rolls"/>
    <property type="match status" value="1"/>
</dbReference>
<name>A0A1W2HC70_9BACT</name>
<dbReference type="Pfam" id="PF00027">
    <property type="entry name" value="cNMP_binding"/>
    <property type="match status" value="1"/>
</dbReference>
<accession>A0A1W2HC70</accession>